<dbReference type="AlphaFoldDB" id="A0AAV0CV11"/>
<dbReference type="Pfam" id="PF00098">
    <property type="entry name" value="zf-CCHC"/>
    <property type="match status" value="3"/>
</dbReference>
<keyword evidence="1" id="KW-0862">Zinc</keyword>
<dbReference type="Gene3D" id="4.10.60.10">
    <property type="entry name" value="Zinc finger, CCHC-type"/>
    <property type="match status" value="4"/>
</dbReference>
<feature type="domain" description="CCHC-type" evidence="3">
    <location>
        <begin position="211"/>
        <end position="226"/>
    </location>
</feature>
<dbReference type="PROSITE" id="PS50158">
    <property type="entry name" value="ZF_CCHC"/>
    <property type="match status" value="4"/>
</dbReference>
<dbReference type="GO" id="GO:0003676">
    <property type="term" value="F:nucleic acid binding"/>
    <property type="evidence" value="ECO:0007669"/>
    <property type="project" value="InterPro"/>
</dbReference>
<evidence type="ECO:0000313" key="5">
    <source>
        <dbReference type="Proteomes" id="UP001152523"/>
    </source>
</evidence>
<keyword evidence="5" id="KW-1185">Reference proteome</keyword>
<evidence type="ECO:0000256" key="2">
    <source>
        <dbReference type="SAM" id="MobiDB-lite"/>
    </source>
</evidence>
<dbReference type="Proteomes" id="UP001152523">
    <property type="component" value="Unassembled WGS sequence"/>
</dbReference>
<protein>
    <recommendedName>
        <fullName evidence="3">CCHC-type domain-containing protein</fullName>
    </recommendedName>
</protein>
<reference evidence="4" key="1">
    <citation type="submission" date="2022-07" db="EMBL/GenBank/DDBJ databases">
        <authorList>
            <person name="Macas J."/>
            <person name="Novak P."/>
            <person name="Neumann P."/>
        </authorList>
    </citation>
    <scope>NUCLEOTIDE SEQUENCE</scope>
</reference>
<dbReference type="InterPro" id="IPR001878">
    <property type="entry name" value="Znf_CCHC"/>
</dbReference>
<evidence type="ECO:0000256" key="1">
    <source>
        <dbReference type="PROSITE-ProRule" id="PRU00047"/>
    </source>
</evidence>
<feature type="compositionally biased region" description="Low complexity" evidence="2">
    <location>
        <begin position="426"/>
        <end position="438"/>
    </location>
</feature>
<dbReference type="EMBL" id="CAMAPF010000040">
    <property type="protein sequence ID" value="CAH9083178.1"/>
    <property type="molecule type" value="Genomic_DNA"/>
</dbReference>
<feature type="compositionally biased region" description="Polar residues" evidence="2">
    <location>
        <begin position="446"/>
        <end position="457"/>
    </location>
</feature>
<comment type="caution">
    <text evidence="4">The sequence shown here is derived from an EMBL/GenBank/DDBJ whole genome shotgun (WGS) entry which is preliminary data.</text>
</comment>
<name>A0AAV0CV11_9ASTE</name>
<dbReference type="PANTHER" id="PTHR46978">
    <property type="entry name" value="ZINC KNUCKLE (CCHC-TYPE) FAMILY PROTEIN"/>
    <property type="match status" value="1"/>
</dbReference>
<feature type="compositionally biased region" description="Basic and acidic residues" evidence="2">
    <location>
        <begin position="85"/>
        <end position="98"/>
    </location>
</feature>
<dbReference type="InterPro" id="IPR036875">
    <property type="entry name" value="Znf_CCHC_sf"/>
</dbReference>
<feature type="compositionally biased region" description="Basic residues" evidence="2">
    <location>
        <begin position="74"/>
        <end position="84"/>
    </location>
</feature>
<keyword evidence="1" id="KW-0863">Zinc-finger</keyword>
<evidence type="ECO:0000313" key="4">
    <source>
        <dbReference type="EMBL" id="CAH9083178.1"/>
    </source>
</evidence>
<feature type="domain" description="CCHC-type" evidence="3">
    <location>
        <begin position="289"/>
        <end position="302"/>
    </location>
</feature>
<feature type="region of interest" description="Disordered" evidence="2">
    <location>
        <begin position="55"/>
        <end position="98"/>
    </location>
</feature>
<evidence type="ECO:0000259" key="3">
    <source>
        <dbReference type="PROSITE" id="PS50158"/>
    </source>
</evidence>
<dbReference type="SMART" id="SM00343">
    <property type="entry name" value="ZnF_C2HC"/>
    <property type="match status" value="7"/>
</dbReference>
<feature type="region of interest" description="Disordered" evidence="2">
    <location>
        <begin position="413"/>
        <end position="482"/>
    </location>
</feature>
<sequence length="482" mass="53815">MGKRERKLKACSSSSPPEGESKEFEHAAATAVSDDDAEGNEDLSLKIVETAIKRAKSLKNDADLEEPTSVDSKKSKKEKKKKKRKDGDTKLEEKNASHEMSHKCENFCSNIVGEDKVNEGDNENTTQTIDNVKKDEETNPAEIPDNAVLRKLLRGPRYFDPPGSGGWGSCYNCGEEGHMSVNCTAARRKKPCFLCGSLEHNIKQCKKGKDCFICKKEGHRAKDCPERNNGGSWSSKMCLKCGDSGHDMFSCHSDYHPDDLKLIQCYICKRFGHLCCADYPDNGPSKVSCYKCGSLGHTGLACAGFRGESSATGTLLTCYRCGEDGHFSRECTFHRGGNKRSHDLSTPKKKIFSNMKEECMGSWSMPIDDFGKRRKKKEIYEGDFRSEHKIKRRGGWIMDDPEDFSGYNNSWTSHATPSSKRSWKYSNGNSNGHASNHWSSRKSHAPNFTHSPSSVSSKHGHHRFSASRFGDSSHGGRRNSDW</sequence>
<feature type="region of interest" description="Disordered" evidence="2">
    <location>
        <begin position="1"/>
        <end position="40"/>
    </location>
</feature>
<gene>
    <name evidence="4" type="ORF">CEPIT_LOCUS8399</name>
</gene>
<accession>A0AAV0CV11</accession>
<organism evidence="4 5">
    <name type="scientific">Cuscuta epithymum</name>
    <dbReference type="NCBI Taxonomy" id="186058"/>
    <lineage>
        <taxon>Eukaryota</taxon>
        <taxon>Viridiplantae</taxon>
        <taxon>Streptophyta</taxon>
        <taxon>Embryophyta</taxon>
        <taxon>Tracheophyta</taxon>
        <taxon>Spermatophyta</taxon>
        <taxon>Magnoliopsida</taxon>
        <taxon>eudicotyledons</taxon>
        <taxon>Gunneridae</taxon>
        <taxon>Pentapetalae</taxon>
        <taxon>asterids</taxon>
        <taxon>lamiids</taxon>
        <taxon>Solanales</taxon>
        <taxon>Convolvulaceae</taxon>
        <taxon>Cuscuteae</taxon>
        <taxon>Cuscuta</taxon>
        <taxon>Cuscuta subgen. Cuscuta</taxon>
    </lineage>
</organism>
<feature type="domain" description="CCHC-type" evidence="3">
    <location>
        <begin position="170"/>
        <end position="183"/>
    </location>
</feature>
<dbReference type="SUPFAM" id="SSF57756">
    <property type="entry name" value="Retrovirus zinc finger-like domains"/>
    <property type="match status" value="2"/>
</dbReference>
<feature type="domain" description="CCHC-type" evidence="3">
    <location>
        <begin position="318"/>
        <end position="331"/>
    </location>
</feature>
<keyword evidence="1" id="KW-0479">Metal-binding</keyword>
<dbReference type="GO" id="GO:0008270">
    <property type="term" value="F:zinc ion binding"/>
    <property type="evidence" value="ECO:0007669"/>
    <property type="project" value="UniProtKB-KW"/>
</dbReference>
<dbReference type="PANTHER" id="PTHR46978:SF1">
    <property type="entry name" value="ZINC KNUCKLE (CCHC-TYPE) FAMILY PROTEIN"/>
    <property type="match status" value="1"/>
</dbReference>
<proteinExistence type="predicted"/>